<dbReference type="GO" id="GO:0016747">
    <property type="term" value="F:acyltransferase activity, transferring groups other than amino-acyl groups"/>
    <property type="evidence" value="ECO:0007669"/>
    <property type="project" value="InterPro"/>
</dbReference>
<name>W4JWF0_HETIT</name>
<dbReference type="HOGENOM" id="CLU_1098618_0_0_1"/>
<dbReference type="GeneID" id="20666586"/>
<accession>W4JWF0</accession>
<dbReference type="KEGG" id="hir:HETIRDRAFT_118433"/>
<dbReference type="Proteomes" id="UP000030671">
    <property type="component" value="Unassembled WGS sequence"/>
</dbReference>
<proteinExistence type="predicted"/>
<dbReference type="SUPFAM" id="SSF55729">
    <property type="entry name" value="Acyl-CoA N-acyltransferases (Nat)"/>
    <property type="match status" value="1"/>
</dbReference>
<sequence>MQSLFRMFLEGSLRDGEVWVAGFDNRIEAAALWTEPGKDAIISMHENYQALLSDEMKDWLKFHLIPKYKELYNTSFSAGESTRMQAWHLNLVAVDPQHYRRGLGRALPCIYSHYPVQADRNHQTMTADVPTLHSVYFFQSLGFKYKGVKNFIRHMTGKSRVQLLATTLVEQSVQYFSGQFYQESLSRKTRKLQFWTYCDPRITNWQRIAKRSRVNYNIKNMPVASLQASRFKFEAFLDMSGIVADWHPLNLTS</sequence>
<dbReference type="Gene3D" id="3.40.630.30">
    <property type="match status" value="1"/>
</dbReference>
<protein>
    <submittedName>
        <fullName evidence="1">Uncharacterized protein</fullName>
    </submittedName>
</protein>
<gene>
    <name evidence="1" type="ORF">HETIRDRAFT_118433</name>
</gene>
<reference evidence="1 2" key="1">
    <citation type="journal article" date="2012" name="New Phytol.">
        <title>Insight into trade-off between wood decay and parasitism from the genome of a fungal forest pathogen.</title>
        <authorList>
            <person name="Olson A."/>
            <person name="Aerts A."/>
            <person name="Asiegbu F."/>
            <person name="Belbahri L."/>
            <person name="Bouzid O."/>
            <person name="Broberg A."/>
            <person name="Canback B."/>
            <person name="Coutinho P.M."/>
            <person name="Cullen D."/>
            <person name="Dalman K."/>
            <person name="Deflorio G."/>
            <person name="van Diepen L.T."/>
            <person name="Dunand C."/>
            <person name="Duplessis S."/>
            <person name="Durling M."/>
            <person name="Gonthier P."/>
            <person name="Grimwood J."/>
            <person name="Fossdal C.G."/>
            <person name="Hansson D."/>
            <person name="Henrissat B."/>
            <person name="Hietala A."/>
            <person name="Himmelstrand K."/>
            <person name="Hoffmeister D."/>
            <person name="Hogberg N."/>
            <person name="James T.Y."/>
            <person name="Karlsson M."/>
            <person name="Kohler A."/>
            <person name="Kues U."/>
            <person name="Lee Y.H."/>
            <person name="Lin Y.C."/>
            <person name="Lind M."/>
            <person name="Lindquist E."/>
            <person name="Lombard V."/>
            <person name="Lucas S."/>
            <person name="Lunden K."/>
            <person name="Morin E."/>
            <person name="Murat C."/>
            <person name="Park J."/>
            <person name="Raffaello T."/>
            <person name="Rouze P."/>
            <person name="Salamov A."/>
            <person name="Schmutz J."/>
            <person name="Solheim H."/>
            <person name="Stahlberg J."/>
            <person name="Velez H."/>
            <person name="de Vries R.P."/>
            <person name="Wiebenga A."/>
            <person name="Woodward S."/>
            <person name="Yakovlev I."/>
            <person name="Garbelotto M."/>
            <person name="Martin F."/>
            <person name="Grigoriev I.V."/>
            <person name="Stenlid J."/>
        </authorList>
    </citation>
    <scope>NUCLEOTIDE SEQUENCE [LARGE SCALE GENOMIC DNA]</scope>
    <source>
        <strain evidence="1 2">TC 32-1</strain>
    </source>
</reference>
<organism evidence="1 2">
    <name type="scientific">Heterobasidion irregulare (strain TC 32-1)</name>
    <dbReference type="NCBI Taxonomy" id="747525"/>
    <lineage>
        <taxon>Eukaryota</taxon>
        <taxon>Fungi</taxon>
        <taxon>Dikarya</taxon>
        <taxon>Basidiomycota</taxon>
        <taxon>Agaricomycotina</taxon>
        <taxon>Agaricomycetes</taxon>
        <taxon>Russulales</taxon>
        <taxon>Bondarzewiaceae</taxon>
        <taxon>Heterobasidion</taxon>
        <taxon>Heterobasidion annosum species complex</taxon>
    </lineage>
</organism>
<dbReference type="RefSeq" id="XP_009550924.1">
    <property type="nucleotide sequence ID" value="XM_009552629.1"/>
</dbReference>
<dbReference type="AlphaFoldDB" id="W4JWF0"/>
<dbReference type="InParanoid" id="W4JWF0"/>
<dbReference type="EMBL" id="KI925463">
    <property type="protein sequence ID" value="ETW77415.1"/>
    <property type="molecule type" value="Genomic_DNA"/>
</dbReference>
<dbReference type="OrthoDB" id="61113at2759"/>
<evidence type="ECO:0000313" key="2">
    <source>
        <dbReference type="Proteomes" id="UP000030671"/>
    </source>
</evidence>
<dbReference type="STRING" id="747525.W4JWF0"/>
<keyword evidence="2" id="KW-1185">Reference proteome</keyword>
<dbReference type="InterPro" id="IPR016181">
    <property type="entry name" value="Acyl_CoA_acyltransferase"/>
</dbReference>
<evidence type="ECO:0000313" key="1">
    <source>
        <dbReference type="EMBL" id="ETW77415.1"/>
    </source>
</evidence>